<comment type="catalytic activity">
    <reaction evidence="10">
        <text>an acyl-CoA + acetyl-CoA = a 3-oxoacyl-CoA + CoA</text>
        <dbReference type="Rhea" id="RHEA:21564"/>
        <dbReference type="ChEBI" id="CHEBI:57287"/>
        <dbReference type="ChEBI" id="CHEBI:57288"/>
        <dbReference type="ChEBI" id="CHEBI:58342"/>
        <dbReference type="ChEBI" id="CHEBI:90726"/>
        <dbReference type="EC" id="2.3.1.16"/>
    </reaction>
</comment>
<dbReference type="Gene3D" id="3.40.47.10">
    <property type="match status" value="2"/>
</dbReference>
<evidence type="ECO:0000256" key="10">
    <source>
        <dbReference type="ARBA" id="ARBA00047605"/>
    </source>
</evidence>
<evidence type="ECO:0000256" key="8">
    <source>
        <dbReference type="ARBA" id="ARBA00023140"/>
    </source>
</evidence>
<dbReference type="InterPro" id="IPR002155">
    <property type="entry name" value="Thiolase"/>
</dbReference>
<evidence type="ECO:0000256" key="2">
    <source>
        <dbReference type="ARBA" id="ARBA00004872"/>
    </source>
</evidence>
<comment type="caution">
    <text evidence="14">The sequence shown here is derived from an EMBL/GenBank/DDBJ whole genome shotgun (WGS) entry which is preliminary data.</text>
</comment>
<keyword evidence="7" id="KW-0443">Lipid metabolism</keyword>
<keyword evidence="6" id="KW-0809">Transit peptide</keyword>
<evidence type="ECO:0000256" key="4">
    <source>
        <dbReference type="ARBA" id="ARBA00022679"/>
    </source>
</evidence>
<evidence type="ECO:0000256" key="11">
    <source>
        <dbReference type="RuleBase" id="RU003557"/>
    </source>
</evidence>
<dbReference type="Proteomes" id="UP000187455">
    <property type="component" value="Unassembled WGS sequence"/>
</dbReference>
<dbReference type="InterPro" id="IPR020617">
    <property type="entry name" value="Thiolase_C"/>
</dbReference>
<evidence type="ECO:0000259" key="13">
    <source>
        <dbReference type="Pfam" id="PF02803"/>
    </source>
</evidence>
<gene>
    <name evidence="14" type="ORF">AYI68_g1479</name>
</gene>
<dbReference type="GO" id="GO:0006635">
    <property type="term" value="P:fatty acid beta-oxidation"/>
    <property type="evidence" value="ECO:0007669"/>
    <property type="project" value="TreeGrafter"/>
</dbReference>
<comment type="similarity">
    <text evidence="3 11">Belongs to the thiolase-like superfamily. Thiolase family.</text>
</comment>
<evidence type="ECO:0000256" key="5">
    <source>
        <dbReference type="ARBA" id="ARBA00022832"/>
    </source>
</evidence>
<keyword evidence="4 11" id="KW-0808">Transferase</keyword>
<accession>A0A1R0H5J5</accession>
<dbReference type="AlphaFoldDB" id="A0A1R0H5J5"/>
<evidence type="ECO:0000256" key="1">
    <source>
        <dbReference type="ARBA" id="ARBA00004275"/>
    </source>
</evidence>
<dbReference type="CDD" id="cd00751">
    <property type="entry name" value="thiolase"/>
    <property type="match status" value="1"/>
</dbReference>
<dbReference type="OrthoDB" id="5404651at2759"/>
<keyword evidence="5" id="KW-0276">Fatty acid metabolism</keyword>
<evidence type="ECO:0000256" key="9">
    <source>
        <dbReference type="ARBA" id="ARBA00023315"/>
    </source>
</evidence>
<dbReference type="InterPro" id="IPR050215">
    <property type="entry name" value="Thiolase-like_sf_Thiolase"/>
</dbReference>
<dbReference type="PANTHER" id="PTHR43853">
    <property type="entry name" value="3-KETOACYL-COA THIOLASE, PEROXISOMAL"/>
    <property type="match status" value="1"/>
</dbReference>
<keyword evidence="9 11" id="KW-0012">Acyltransferase</keyword>
<dbReference type="SUPFAM" id="SSF53901">
    <property type="entry name" value="Thiolase-like"/>
    <property type="match status" value="2"/>
</dbReference>
<comment type="subcellular location">
    <subcellularLocation>
        <location evidence="1">Peroxisome</location>
    </subcellularLocation>
</comment>
<dbReference type="PROSITE" id="PS00737">
    <property type="entry name" value="THIOLASE_2"/>
    <property type="match status" value="1"/>
</dbReference>
<dbReference type="GO" id="GO:0003988">
    <property type="term" value="F:acetyl-CoA C-acyltransferase activity"/>
    <property type="evidence" value="ECO:0007669"/>
    <property type="project" value="UniProtKB-EC"/>
</dbReference>
<dbReference type="InterPro" id="IPR020613">
    <property type="entry name" value="Thiolase_CS"/>
</dbReference>
<dbReference type="Pfam" id="PF00108">
    <property type="entry name" value="Thiolase_N"/>
    <property type="match status" value="1"/>
</dbReference>
<dbReference type="GO" id="GO:0005777">
    <property type="term" value="C:peroxisome"/>
    <property type="evidence" value="ECO:0007669"/>
    <property type="project" value="UniProtKB-SubCell"/>
</dbReference>
<evidence type="ECO:0000259" key="12">
    <source>
        <dbReference type="Pfam" id="PF00108"/>
    </source>
</evidence>
<name>A0A1R0H5J5_9FUNG</name>
<dbReference type="PANTHER" id="PTHR43853:SF8">
    <property type="entry name" value="3-KETOACYL-COA THIOLASE, PEROXISOMAL"/>
    <property type="match status" value="1"/>
</dbReference>
<evidence type="ECO:0000256" key="7">
    <source>
        <dbReference type="ARBA" id="ARBA00023098"/>
    </source>
</evidence>
<feature type="domain" description="Thiolase C-terminal" evidence="13">
    <location>
        <begin position="280"/>
        <end position="399"/>
    </location>
</feature>
<evidence type="ECO:0000256" key="6">
    <source>
        <dbReference type="ARBA" id="ARBA00022946"/>
    </source>
</evidence>
<evidence type="ECO:0000256" key="3">
    <source>
        <dbReference type="ARBA" id="ARBA00010982"/>
    </source>
</evidence>
<organism evidence="14 15">
    <name type="scientific">Smittium mucronatum</name>
    <dbReference type="NCBI Taxonomy" id="133383"/>
    <lineage>
        <taxon>Eukaryota</taxon>
        <taxon>Fungi</taxon>
        <taxon>Fungi incertae sedis</taxon>
        <taxon>Zoopagomycota</taxon>
        <taxon>Kickxellomycotina</taxon>
        <taxon>Harpellomycetes</taxon>
        <taxon>Harpellales</taxon>
        <taxon>Legeriomycetaceae</taxon>
        <taxon>Smittium</taxon>
    </lineage>
</organism>
<dbReference type="InterPro" id="IPR020616">
    <property type="entry name" value="Thiolase_N"/>
</dbReference>
<evidence type="ECO:0000313" key="15">
    <source>
        <dbReference type="Proteomes" id="UP000187455"/>
    </source>
</evidence>
<keyword evidence="15" id="KW-1185">Reference proteome</keyword>
<proteinExistence type="inferred from homology"/>
<reference evidence="14 15" key="1">
    <citation type="journal article" date="2016" name="Mol. Biol. Evol.">
        <title>Genome-Wide Survey of Gut Fungi (Harpellales) Reveals the First Horizontally Transferred Ubiquitin Gene from a Mosquito Host.</title>
        <authorList>
            <person name="Wang Y."/>
            <person name="White M.M."/>
            <person name="Kvist S."/>
            <person name="Moncalvo J.M."/>
        </authorList>
    </citation>
    <scope>NUCLEOTIDE SEQUENCE [LARGE SCALE GENOMIC DNA]</scope>
    <source>
        <strain evidence="14 15">ALG-7-W6</strain>
    </source>
</reference>
<dbReference type="STRING" id="133383.A0A1R0H5J5"/>
<dbReference type="EMBL" id="LSSL01000529">
    <property type="protein sequence ID" value="OLY84361.1"/>
    <property type="molecule type" value="Genomic_DNA"/>
</dbReference>
<comment type="pathway">
    <text evidence="2">Lipid metabolism; fatty acid metabolism.</text>
</comment>
<dbReference type="InterPro" id="IPR016039">
    <property type="entry name" value="Thiolase-like"/>
</dbReference>
<evidence type="ECO:0000313" key="14">
    <source>
        <dbReference type="EMBL" id="OLY84361.1"/>
    </source>
</evidence>
<dbReference type="GO" id="GO:0010124">
    <property type="term" value="P:phenylacetate catabolic process"/>
    <property type="evidence" value="ECO:0007669"/>
    <property type="project" value="TreeGrafter"/>
</dbReference>
<dbReference type="NCBIfam" id="TIGR01930">
    <property type="entry name" value="AcCoA-C-Actrans"/>
    <property type="match status" value="1"/>
</dbReference>
<protein>
    <submittedName>
        <fullName evidence="14">3-ketoacyl-CoA thiolase B, peroxisomal</fullName>
    </submittedName>
</protein>
<sequence length="402" mass="42131">MASNRLNQLASHLSGNQTSGSQIGIKNPEDIVIVSAVRTPICKAGRGKFKDTHHEYLLSLVLKSVCEKAGLDKALVEDIIVGNVLPPSGGASLARMAMLYAGFPESSSIASAIRDGTIEIGIGAGVESMSSFGGASAAMKKEDYDQALLQQQNVRDCLLPMGITSENVASDFGITREQQDRFSAASHQKAANAQKNGYFNNEIIPVPTKFTGPDGKTIDIVVTADDGVRPTTTLEGLSKLKPVFKKDGSTTAGNASQVSDGAAAVLLMKRSRAIQLGLPILGKYLTSSAVGVPPRIMGVGPAYAIPAALKKAGLSIADIDIFEINEAFASQAVYSIQKLGIDMSKVNPNGGAVAFGHPLGCTGARQISTLLYELRRTGKHVGLTSMCIGSGMGMCAIFEAEW</sequence>
<keyword evidence="8" id="KW-0576">Peroxisome</keyword>
<dbReference type="Pfam" id="PF02803">
    <property type="entry name" value="Thiolase_C"/>
    <property type="match status" value="1"/>
</dbReference>
<feature type="domain" description="Thiolase N-terminal" evidence="12">
    <location>
        <begin position="31"/>
        <end position="271"/>
    </location>
</feature>
<dbReference type="PIRSF" id="PIRSF000429">
    <property type="entry name" value="Ac-CoA_Ac_transf"/>
    <property type="match status" value="1"/>
</dbReference>